<keyword evidence="2" id="KW-1185">Reference proteome</keyword>
<proteinExistence type="predicted"/>
<dbReference type="OrthoDB" id="5055576at2759"/>
<dbReference type="Pfam" id="PF20174">
    <property type="entry name" value="DUF6540"/>
    <property type="match status" value="1"/>
</dbReference>
<reference evidence="1" key="1">
    <citation type="journal article" date="2021" name="Nat. Commun.">
        <title>Genetic determinants of endophytism in the Arabidopsis root mycobiome.</title>
        <authorList>
            <person name="Mesny F."/>
            <person name="Miyauchi S."/>
            <person name="Thiergart T."/>
            <person name="Pickel B."/>
            <person name="Atanasova L."/>
            <person name="Karlsson M."/>
            <person name="Huettel B."/>
            <person name="Barry K.W."/>
            <person name="Haridas S."/>
            <person name="Chen C."/>
            <person name="Bauer D."/>
            <person name="Andreopoulos W."/>
            <person name="Pangilinan J."/>
            <person name="LaButti K."/>
            <person name="Riley R."/>
            <person name="Lipzen A."/>
            <person name="Clum A."/>
            <person name="Drula E."/>
            <person name="Henrissat B."/>
            <person name="Kohler A."/>
            <person name="Grigoriev I.V."/>
            <person name="Martin F.M."/>
            <person name="Hacquard S."/>
        </authorList>
    </citation>
    <scope>NUCLEOTIDE SEQUENCE</scope>
    <source>
        <strain evidence="1">FSSC 5 MPI-SDFR-AT-0091</strain>
    </source>
</reference>
<dbReference type="Proteomes" id="UP000736672">
    <property type="component" value="Unassembled WGS sequence"/>
</dbReference>
<gene>
    <name evidence="1" type="ORF">B0J15DRAFT_558884</name>
</gene>
<protein>
    <submittedName>
        <fullName evidence="1">Uncharacterized protein</fullName>
    </submittedName>
</protein>
<dbReference type="AlphaFoldDB" id="A0A9P9HBR0"/>
<name>A0A9P9HBR0_FUSSL</name>
<organism evidence="1 2">
    <name type="scientific">Fusarium solani</name>
    <name type="common">Filamentous fungus</name>
    <dbReference type="NCBI Taxonomy" id="169388"/>
    <lineage>
        <taxon>Eukaryota</taxon>
        <taxon>Fungi</taxon>
        <taxon>Dikarya</taxon>
        <taxon>Ascomycota</taxon>
        <taxon>Pezizomycotina</taxon>
        <taxon>Sordariomycetes</taxon>
        <taxon>Hypocreomycetidae</taxon>
        <taxon>Hypocreales</taxon>
        <taxon>Nectriaceae</taxon>
        <taxon>Fusarium</taxon>
        <taxon>Fusarium solani species complex</taxon>
    </lineage>
</organism>
<evidence type="ECO:0000313" key="1">
    <source>
        <dbReference type="EMBL" id="KAH7254628.1"/>
    </source>
</evidence>
<comment type="caution">
    <text evidence="1">The sequence shown here is derived from an EMBL/GenBank/DDBJ whole genome shotgun (WGS) entry which is preliminary data.</text>
</comment>
<evidence type="ECO:0000313" key="2">
    <source>
        <dbReference type="Proteomes" id="UP000736672"/>
    </source>
</evidence>
<dbReference type="InterPro" id="IPR046670">
    <property type="entry name" value="DUF6540"/>
</dbReference>
<accession>A0A9P9HBR0</accession>
<sequence length="140" mass="15697">MAPLSVMLLINHDDASIPGQWAIFIATDRRQSGTLFRAVEKRSDGINRELRKGFVINPQETVSVVTLGAIVDLDLCLLEEIAAEIVMPWAKGALSKKADCREWVFLFVQGLVREGFLRPVVMEKLRLARELRLDGPAIRV</sequence>
<dbReference type="EMBL" id="JAGTJS010000010">
    <property type="protein sequence ID" value="KAH7254628.1"/>
    <property type="molecule type" value="Genomic_DNA"/>
</dbReference>